<accession>A0AAD5YS98</accession>
<sequence length="295" mass="32629">MNPKRNSGSKVKTPDVQLPEGARSKERYAWSNPWVFGLERLTRPSTGRAAQPSGPDVSTAADHMPLSPIHEETTYSRGSIGGSRVESRTYETLGVEYAQPTAPEGAEASSSKRYISPRDARQVQFAQAPQFSMNKFEDEPYGLPMHQHMSAVTSNTSLRLDPNSPYIEDEDSSFQMTPTFDYFPSPLPEPDVPHQNLWSVQGTLVTESSSLHHPGNKLYVMAKPRREGISDIPASIVNNQNADMYSQPGIKSLAPKSMASDPTVVQRAQRISLRVGQSHVNPVYEPDYDAMPRAV</sequence>
<proteinExistence type="predicted"/>
<keyword evidence="3" id="KW-1185">Reference proteome</keyword>
<comment type="caution">
    <text evidence="2">The sequence shown here is derived from an EMBL/GenBank/DDBJ whole genome shotgun (WGS) entry which is preliminary data.</text>
</comment>
<dbReference type="Proteomes" id="UP001213000">
    <property type="component" value="Unassembled WGS sequence"/>
</dbReference>
<dbReference type="EMBL" id="JANIEX010000972">
    <property type="protein sequence ID" value="KAJ3561659.1"/>
    <property type="molecule type" value="Genomic_DNA"/>
</dbReference>
<name>A0AAD5YS98_9AGAR</name>
<organism evidence="2 3">
    <name type="scientific">Leucocoprinus birnbaumii</name>
    <dbReference type="NCBI Taxonomy" id="56174"/>
    <lineage>
        <taxon>Eukaryota</taxon>
        <taxon>Fungi</taxon>
        <taxon>Dikarya</taxon>
        <taxon>Basidiomycota</taxon>
        <taxon>Agaricomycotina</taxon>
        <taxon>Agaricomycetes</taxon>
        <taxon>Agaricomycetidae</taxon>
        <taxon>Agaricales</taxon>
        <taxon>Agaricineae</taxon>
        <taxon>Agaricaceae</taxon>
        <taxon>Leucocoprinus</taxon>
    </lineage>
</organism>
<feature type="region of interest" description="Disordered" evidence="1">
    <location>
        <begin position="1"/>
        <end position="24"/>
    </location>
</feature>
<evidence type="ECO:0000313" key="3">
    <source>
        <dbReference type="Proteomes" id="UP001213000"/>
    </source>
</evidence>
<dbReference type="AlphaFoldDB" id="A0AAD5YS98"/>
<protein>
    <submittedName>
        <fullName evidence="2">Uncharacterized protein</fullName>
    </submittedName>
</protein>
<gene>
    <name evidence="2" type="ORF">NP233_g10061</name>
</gene>
<feature type="region of interest" description="Disordered" evidence="1">
    <location>
        <begin position="42"/>
        <end position="87"/>
    </location>
</feature>
<evidence type="ECO:0000256" key="1">
    <source>
        <dbReference type="SAM" id="MobiDB-lite"/>
    </source>
</evidence>
<feature type="compositionally biased region" description="Polar residues" evidence="1">
    <location>
        <begin position="1"/>
        <end position="10"/>
    </location>
</feature>
<evidence type="ECO:0000313" key="2">
    <source>
        <dbReference type="EMBL" id="KAJ3561659.1"/>
    </source>
</evidence>
<reference evidence="2" key="1">
    <citation type="submission" date="2022-07" db="EMBL/GenBank/DDBJ databases">
        <title>Genome Sequence of Leucocoprinus birnbaumii.</title>
        <authorList>
            <person name="Buettner E."/>
        </authorList>
    </citation>
    <scope>NUCLEOTIDE SEQUENCE</scope>
    <source>
        <strain evidence="2">VT141</strain>
    </source>
</reference>